<sequence>VGFVPTMGYLHQGHASLIDAAVAADDLTVVSIFVNPLQFVPGEDLADYPRDLDADLARCGEHGADLVFHPTAAEVYPEGTDEPVAVGAIGGSLEGASRPTHFDGVATVVARLFRIVGRCRAYFGEKDFQQLAVVHRMVADLELPVEVMGCPIVRESDGLALSSRNIYLEPDERRQAPVLYRALLSGVAAVEGGGVDPVAVVGAMEAVLADAPDLAVDYAALVESDTFAVPERIATGSEVRLLVAGRLGRARLIDNVGATAP</sequence>
<dbReference type="PANTHER" id="PTHR21299">
    <property type="entry name" value="CYTIDYLATE KINASE/PANTOATE-BETA-ALANINE LIGASE"/>
    <property type="match status" value="1"/>
</dbReference>
<dbReference type="AlphaFoldDB" id="A0A381PJX2"/>
<dbReference type="GO" id="GO:0015940">
    <property type="term" value="P:pantothenate biosynthetic process"/>
    <property type="evidence" value="ECO:0007669"/>
    <property type="project" value="UniProtKB-UniPathway"/>
</dbReference>
<dbReference type="GO" id="GO:0004592">
    <property type="term" value="F:pantoate-beta-alanine ligase activity"/>
    <property type="evidence" value="ECO:0007669"/>
    <property type="project" value="UniProtKB-EC"/>
</dbReference>
<evidence type="ECO:0000256" key="5">
    <source>
        <dbReference type="ARBA" id="ARBA00022655"/>
    </source>
</evidence>
<keyword evidence="6" id="KW-0547">Nucleotide-binding</keyword>
<dbReference type="EC" id="6.3.2.1" evidence="3"/>
<dbReference type="Gene3D" id="3.30.1300.10">
    <property type="entry name" value="Pantoate-beta-alanine ligase, C-terminal domain"/>
    <property type="match status" value="1"/>
</dbReference>
<dbReference type="PANTHER" id="PTHR21299:SF1">
    <property type="entry name" value="PANTOATE--BETA-ALANINE LIGASE"/>
    <property type="match status" value="1"/>
</dbReference>
<dbReference type="InterPro" id="IPR003721">
    <property type="entry name" value="Pantoate_ligase"/>
</dbReference>
<evidence type="ECO:0000256" key="6">
    <source>
        <dbReference type="ARBA" id="ARBA00022741"/>
    </source>
</evidence>
<dbReference type="InterPro" id="IPR042176">
    <property type="entry name" value="Pantoate_ligase_C"/>
</dbReference>
<comment type="pathway">
    <text evidence="1">Cofactor biosynthesis; (R)-pantothenate biosynthesis; (R)-pantothenate from (R)-pantoate and beta-alanine: step 1/1.</text>
</comment>
<dbReference type="UniPathway" id="UPA00028">
    <property type="reaction ID" value="UER00005"/>
</dbReference>
<dbReference type="CDD" id="cd00560">
    <property type="entry name" value="PanC"/>
    <property type="match status" value="1"/>
</dbReference>
<comment type="catalytic activity">
    <reaction evidence="8">
        <text>(R)-pantoate + beta-alanine + ATP = (R)-pantothenate + AMP + diphosphate + H(+)</text>
        <dbReference type="Rhea" id="RHEA:10912"/>
        <dbReference type="ChEBI" id="CHEBI:15378"/>
        <dbReference type="ChEBI" id="CHEBI:15980"/>
        <dbReference type="ChEBI" id="CHEBI:29032"/>
        <dbReference type="ChEBI" id="CHEBI:30616"/>
        <dbReference type="ChEBI" id="CHEBI:33019"/>
        <dbReference type="ChEBI" id="CHEBI:57966"/>
        <dbReference type="ChEBI" id="CHEBI:456215"/>
        <dbReference type="EC" id="6.3.2.1"/>
    </reaction>
</comment>
<dbReference type="Pfam" id="PF02569">
    <property type="entry name" value="Pantoate_ligase"/>
    <property type="match status" value="1"/>
</dbReference>
<evidence type="ECO:0000256" key="2">
    <source>
        <dbReference type="ARBA" id="ARBA00009256"/>
    </source>
</evidence>
<name>A0A381PJX2_9ZZZZ</name>
<keyword evidence="7" id="KW-0067">ATP-binding</keyword>
<gene>
    <name evidence="9" type="ORF">METZ01_LOCUS19768</name>
</gene>
<protein>
    <recommendedName>
        <fullName evidence="3">pantoate--beta-alanine ligase (AMP-forming)</fullName>
        <ecNumber evidence="3">6.3.2.1</ecNumber>
    </recommendedName>
</protein>
<keyword evidence="5" id="KW-0566">Pantothenate biosynthesis</keyword>
<dbReference type="SUPFAM" id="SSF52374">
    <property type="entry name" value="Nucleotidylyl transferase"/>
    <property type="match status" value="1"/>
</dbReference>
<dbReference type="InterPro" id="IPR014729">
    <property type="entry name" value="Rossmann-like_a/b/a_fold"/>
</dbReference>
<evidence type="ECO:0000256" key="1">
    <source>
        <dbReference type="ARBA" id="ARBA00004990"/>
    </source>
</evidence>
<evidence type="ECO:0000313" key="9">
    <source>
        <dbReference type="EMBL" id="SUZ66914.1"/>
    </source>
</evidence>
<keyword evidence="4" id="KW-0436">Ligase</keyword>
<evidence type="ECO:0000256" key="3">
    <source>
        <dbReference type="ARBA" id="ARBA00012219"/>
    </source>
</evidence>
<dbReference type="GO" id="GO:0005829">
    <property type="term" value="C:cytosol"/>
    <property type="evidence" value="ECO:0007669"/>
    <property type="project" value="TreeGrafter"/>
</dbReference>
<dbReference type="Gene3D" id="3.40.50.620">
    <property type="entry name" value="HUPs"/>
    <property type="match status" value="1"/>
</dbReference>
<evidence type="ECO:0000256" key="7">
    <source>
        <dbReference type="ARBA" id="ARBA00022840"/>
    </source>
</evidence>
<feature type="non-terminal residue" evidence="9">
    <location>
        <position position="1"/>
    </location>
</feature>
<evidence type="ECO:0000256" key="8">
    <source>
        <dbReference type="ARBA" id="ARBA00048258"/>
    </source>
</evidence>
<dbReference type="HAMAP" id="MF_00158">
    <property type="entry name" value="PanC"/>
    <property type="match status" value="1"/>
</dbReference>
<dbReference type="EMBL" id="UINC01000997">
    <property type="protein sequence ID" value="SUZ66914.1"/>
    <property type="molecule type" value="Genomic_DNA"/>
</dbReference>
<comment type="similarity">
    <text evidence="2">Belongs to the pantothenate synthetase family.</text>
</comment>
<reference evidence="9" key="1">
    <citation type="submission" date="2018-05" db="EMBL/GenBank/DDBJ databases">
        <authorList>
            <person name="Lanie J.A."/>
            <person name="Ng W.-L."/>
            <person name="Kazmierczak K.M."/>
            <person name="Andrzejewski T.M."/>
            <person name="Davidsen T.M."/>
            <person name="Wayne K.J."/>
            <person name="Tettelin H."/>
            <person name="Glass J.I."/>
            <person name="Rusch D."/>
            <person name="Podicherti R."/>
            <person name="Tsui H.-C.T."/>
            <person name="Winkler M.E."/>
        </authorList>
    </citation>
    <scope>NUCLEOTIDE SEQUENCE</scope>
</reference>
<proteinExistence type="inferred from homology"/>
<organism evidence="9">
    <name type="scientific">marine metagenome</name>
    <dbReference type="NCBI Taxonomy" id="408172"/>
    <lineage>
        <taxon>unclassified sequences</taxon>
        <taxon>metagenomes</taxon>
        <taxon>ecological metagenomes</taxon>
    </lineage>
</organism>
<evidence type="ECO:0000256" key="4">
    <source>
        <dbReference type="ARBA" id="ARBA00022598"/>
    </source>
</evidence>
<dbReference type="NCBIfam" id="TIGR00018">
    <property type="entry name" value="panC"/>
    <property type="match status" value="1"/>
</dbReference>
<accession>A0A381PJX2</accession>
<dbReference type="GO" id="GO:0005524">
    <property type="term" value="F:ATP binding"/>
    <property type="evidence" value="ECO:0007669"/>
    <property type="project" value="UniProtKB-KW"/>
</dbReference>